<keyword evidence="8" id="KW-0902">Two-component regulatory system</keyword>
<protein>
    <recommendedName>
        <fullName evidence="2">histidine kinase</fullName>
        <ecNumber evidence="2">2.7.13.3</ecNumber>
    </recommendedName>
</protein>
<dbReference type="PANTHER" id="PTHR43065:SF10">
    <property type="entry name" value="PEROXIDE STRESS-ACTIVATED HISTIDINE KINASE MAK3"/>
    <property type="match status" value="1"/>
</dbReference>
<keyword evidence="4" id="KW-0808">Transferase</keyword>
<name>A0ABT6Y4Y4_9BACT</name>
<evidence type="ECO:0000256" key="7">
    <source>
        <dbReference type="ARBA" id="ARBA00022840"/>
    </source>
</evidence>
<dbReference type="Pfam" id="PF02518">
    <property type="entry name" value="HATPase_c"/>
    <property type="match status" value="1"/>
</dbReference>
<keyword evidence="3" id="KW-0597">Phosphoprotein</keyword>
<keyword evidence="7 11" id="KW-0067">ATP-binding</keyword>
<evidence type="ECO:0000259" key="10">
    <source>
        <dbReference type="PROSITE" id="PS50109"/>
    </source>
</evidence>
<dbReference type="RefSeq" id="WP_095162023.1">
    <property type="nucleotide sequence ID" value="NZ_JASHIF010000004.1"/>
</dbReference>
<dbReference type="SUPFAM" id="SSF55874">
    <property type="entry name" value="ATPase domain of HSP90 chaperone/DNA topoisomerase II/histidine kinase"/>
    <property type="match status" value="1"/>
</dbReference>
<keyword evidence="12" id="KW-1185">Reference proteome</keyword>
<feature type="transmembrane region" description="Helical" evidence="9">
    <location>
        <begin position="153"/>
        <end position="173"/>
    </location>
</feature>
<sequence length="399" mass="45742">MLTVDIYSKNTWWKIAFLFVCVIIGAFSLYFTDRIVSKLEEREKDQIQLYAESFKFMMTNDLDKDVNFFFEKIKKSNENITIPVILKDGSGYLTASESIQIPPGLNSKEQQAFLRDKLNEIMRDDNPPIELDMDFHKEYVYYGNSHLLNMLRYYPVFQLIVVLIFGLAAYLFFDASRRSEQNRVWVGLAKETAHQLGTPLSSLTAWVEFFKSDPTFDQEIVKELEKDVQRLDVITTRFSNIGSIPVLKEENVAETVEVFLSYLKRRISSKVSLTIENHLTHPTVKINKYLFEWVIENICKNAVDAMTGVGALKVTMENGKHNQIIIDISDTGKGISKQNLSKVFNAGFSTKKRGWGLGLTLAKRIIENYHSGKLFVKYSEVGKGTTFRIIIAGVNDEEV</sequence>
<dbReference type="EMBL" id="JASHIF010000004">
    <property type="protein sequence ID" value="MDI9858610.1"/>
    <property type="molecule type" value="Genomic_DNA"/>
</dbReference>
<evidence type="ECO:0000313" key="11">
    <source>
        <dbReference type="EMBL" id="MDI9858610.1"/>
    </source>
</evidence>
<comment type="caution">
    <text evidence="11">The sequence shown here is derived from an EMBL/GenBank/DDBJ whole genome shotgun (WGS) entry which is preliminary data.</text>
</comment>
<keyword evidence="9" id="KW-0472">Membrane</keyword>
<dbReference type="PRINTS" id="PR00344">
    <property type="entry name" value="BCTRLSENSOR"/>
</dbReference>
<keyword evidence="5" id="KW-0547">Nucleotide-binding</keyword>
<dbReference type="SMART" id="SM00387">
    <property type="entry name" value="HATPase_c"/>
    <property type="match status" value="1"/>
</dbReference>
<accession>A0ABT6Y4Y4</accession>
<dbReference type="Gene3D" id="3.30.565.10">
    <property type="entry name" value="Histidine kinase-like ATPase, C-terminal domain"/>
    <property type="match status" value="1"/>
</dbReference>
<comment type="catalytic activity">
    <reaction evidence="1">
        <text>ATP + protein L-histidine = ADP + protein N-phospho-L-histidine.</text>
        <dbReference type="EC" id="2.7.13.3"/>
    </reaction>
</comment>
<feature type="domain" description="Histidine kinase" evidence="10">
    <location>
        <begin position="191"/>
        <end position="395"/>
    </location>
</feature>
<keyword evidence="6" id="KW-0418">Kinase</keyword>
<evidence type="ECO:0000256" key="8">
    <source>
        <dbReference type="ARBA" id="ARBA00023012"/>
    </source>
</evidence>
<gene>
    <name evidence="11" type="ORF">QM524_05275</name>
</gene>
<organism evidence="11 12">
    <name type="scientific">Flectobacillus roseus</name>
    <dbReference type="NCBI Taxonomy" id="502259"/>
    <lineage>
        <taxon>Bacteria</taxon>
        <taxon>Pseudomonadati</taxon>
        <taxon>Bacteroidota</taxon>
        <taxon>Cytophagia</taxon>
        <taxon>Cytophagales</taxon>
        <taxon>Flectobacillaceae</taxon>
        <taxon>Flectobacillus</taxon>
    </lineage>
</organism>
<evidence type="ECO:0000256" key="3">
    <source>
        <dbReference type="ARBA" id="ARBA00022553"/>
    </source>
</evidence>
<proteinExistence type="predicted"/>
<feature type="transmembrane region" description="Helical" evidence="9">
    <location>
        <begin position="12"/>
        <end position="32"/>
    </location>
</feature>
<dbReference type="InterPro" id="IPR004358">
    <property type="entry name" value="Sig_transdc_His_kin-like_C"/>
</dbReference>
<dbReference type="PANTHER" id="PTHR43065">
    <property type="entry name" value="SENSOR HISTIDINE KINASE"/>
    <property type="match status" value="1"/>
</dbReference>
<evidence type="ECO:0000256" key="6">
    <source>
        <dbReference type="ARBA" id="ARBA00022777"/>
    </source>
</evidence>
<dbReference type="EC" id="2.7.13.3" evidence="2"/>
<keyword evidence="9" id="KW-0812">Transmembrane</keyword>
<dbReference type="InterPro" id="IPR003594">
    <property type="entry name" value="HATPase_dom"/>
</dbReference>
<dbReference type="PROSITE" id="PS50109">
    <property type="entry name" value="HIS_KIN"/>
    <property type="match status" value="1"/>
</dbReference>
<dbReference type="InterPro" id="IPR005467">
    <property type="entry name" value="His_kinase_dom"/>
</dbReference>
<dbReference type="InterPro" id="IPR036890">
    <property type="entry name" value="HATPase_C_sf"/>
</dbReference>
<evidence type="ECO:0000256" key="5">
    <source>
        <dbReference type="ARBA" id="ARBA00022741"/>
    </source>
</evidence>
<keyword evidence="9" id="KW-1133">Transmembrane helix</keyword>
<evidence type="ECO:0000313" key="12">
    <source>
        <dbReference type="Proteomes" id="UP001236507"/>
    </source>
</evidence>
<evidence type="ECO:0000256" key="9">
    <source>
        <dbReference type="SAM" id="Phobius"/>
    </source>
</evidence>
<reference evidence="11 12" key="1">
    <citation type="submission" date="2023-05" db="EMBL/GenBank/DDBJ databases">
        <title>Novel species of genus Flectobacillus isolated from stream in China.</title>
        <authorList>
            <person name="Lu H."/>
        </authorList>
    </citation>
    <scope>NUCLEOTIDE SEQUENCE [LARGE SCALE GENOMIC DNA]</scope>
    <source>
        <strain evidence="11 12">KCTC 42575</strain>
    </source>
</reference>
<dbReference type="GO" id="GO:0005524">
    <property type="term" value="F:ATP binding"/>
    <property type="evidence" value="ECO:0007669"/>
    <property type="project" value="UniProtKB-KW"/>
</dbReference>
<evidence type="ECO:0000256" key="1">
    <source>
        <dbReference type="ARBA" id="ARBA00000085"/>
    </source>
</evidence>
<evidence type="ECO:0000256" key="4">
    <source>
        <dbReference type="ARBA" id="ARBA00022679"/>
    </source>
</evidence>
<evidence type="ECO:0000256" key="2">
    <source>
        <dbReference type="ARBA" id="ARBA00012438"/>
    </source>
</evidence>
<dbReference type="Proteomes" id="UP001236507">
    <property type="component" value="Unassembled WGS sequence"/>
</dbReference>